<organism evidence="3 4">
    <name type="scientific">Actinoplanes ianthinogenes</name>
    <dbReference type="NCBI Taxonomy" id="122358"/>
    <lineage>
        <taxon>Bacteria</taxon>
        <taxon>Bacillati</taxon>
        <taxon>Actinomycetota</taxon>
        <taxon>Actinomycetes</taxon>
        <taxon>Micromonosporales</taxon>
        <taxon>Micromonosporaceae</taxon>
        <taxon>Actinoplanes</taxon>
    </lineage>
</organism>
<evidence type="ECO:0000313" key="3">
    <source>
        <dbReference type="EMBL" id="BCJ43776.1"/>
    </source>
</evidence>
<dbReference type="Pfam" id="PF00353">
    <property type="entry name" value="HemolysinCabind"/>
    <property type="match status" value="3"/>
</dbReference>
<dbReference type="InterPro" id="IPR011049">
    <property type="entry name" value="Serralysin-like_metalloprot_C"/>
</dbReference>
<dbReference type="SUPFAM" id="SSF51120">
    <property type="entry name" value="beta-Roll"/>
    <property type="match status" value="2"/>
</dbReference>
<sequence>MVETGRCAGTVPSYHVSSPVIDTVESAPHRGNAFMFLTSRKALATIGATAVAVAAATTLFAAPAQAATAGLARVSGTTVKFNALMTKSNSLVITVSGRTVTLNDKVAIKAGKGCKAVKGDKTKVKCTTSSKPKKLVIALGDKNDKVVNKTGIYMLADGGSGNDTLYGGSGADQLQGASGNDKLYGRGGNDNLFGQSGNDLLVGLTGNDKLYGGTGSDKMYGNTGTDQILGDSGNDVVYGGAGNDLIYGYAGNDWLYGEDGDDEIYGDDYRTGTAFGNDVIDGGNGRDGLIGGYGYDRVYGANSDDILYGSYFDLSTFAPLGTAGPDYLSGGANDAEGDYCLSLGGASYSECESTWSTASVSSAEGKSVHPEIPADVKKRLADSVR</sequence>
<keyword evidence="2" id="KW-0964">Secreted</keyword>
<gene>
    <name evidence="3" type="ORF">Aiant_44330</name>
</gene>
<accession>A0ABM7LX46</accession>
<dbReference type="InterPro" id="IPR001343">
    <property type="entry name" value="Hemolysn_Ca-bd"/>
</dbReference>
<dbReference type="Gene3D" id="2.150.10.10">
    <property type="entry name" value="Serralysin-like metalloprotease, C-terminal"/>
    <property type="match status" value="2"/>
</dbReference>
<evidence type="ECO:0000313" key="4">
    <source>
        <dbReference type="Proteomes" id="UP000676967"/>
    </source>
</evidence>
<dbReference type="PANTHER" id="PTHR38340">
    <property type="entry name" value="S-LAYER PROTEIN"/>
    <property type="match status" value="1"/>
</dbReference>
<reference evidence="3 4" key="1">
    <citation type="submission" date="2020-08" db="EMBL/GenBank/DDBJ databases">
        <title>Whole genome shotgun sequence of Actinoplanes ianthinogenes NBRC 13996.</title>
        <authorList>
            <person name="Komaki H."/>
            <person name="Tamura T."/>
        </authorList>
    </citation>
    <scope>NUCLEOTIDE SEQUENCE [LARGE SCALE GENOMIC DNA]</scope>
    <source>
        <strain evidence="3 4">NBRC 13996</strain>
    </source>
</reference>
<evidence type="ECO:0000256" key="2">
    <source>
        <dbReference type="ARBA" id="ARBA00022525"/>
    </source>
</evidence>
<keyword evidence="4" id="KW-1185">Reference proteome</keyword>
<protein>
    <recommendedName>
        <fullName evidence="5">Hemolysin type calcium-binding protein</fullName>
    </recommendedName>
</protein>
<dbReference type="PANTHER" id="PTHR38340:SF1">
    <property type="entry name" value="S-LAYER PROTEIN"/>
    <property type="match status" value="1"/>
</dbReference>
<dbReference type="PRINTS" id="PR00313">
    <property type="entry name" value="CABNDNGRPT"/>
</dbReference>
<comment type="subcellular location">
    <subcellularLocation>
        <location evidence="1">Secreted</location>
    </subcellularLocation>
</comment>
<evidence type="ECO:0008006" key="5">
    <source>
        <dbReference type="Google" id="ProtNLM"/>
    </source>
</evidence>
<dbReference type="EMBL" id="AP023356">
    <property type="protein sequence ID" value="BCJ43776.1"/>
    <property type="molecule type" value="Genomic_DNA"/>
</dbReference>
<name>A0ABM7LX46_9ACTN</name>
<dbReference type="InterPro" id="IPR050557">
    <property type="entry name" value="RTX_toxin/Mannuronan_C5-epim"/>
</dbReference>
<dbReference type="Proteomes" id="UP000676967">
    <property type="component" value="Chromosome"/>
</dbReference>
<proteinExistence type="predicted"/>
<evidence type="ECO:0000256" key="1">
    <source>
        <dbReference type="ARBA" id="ARBA00004613"/>
    </source>
</evidence>